<dbReference type="GO" id="GO:0006508">
    <property type="term" value="P:proteolysis"/>
    <property type="evidence" value="ECO:0007669"/>
    <property type="project" value="UniProtKB-KW"/>
</dbReference>
<evidence type="ECO:0000313" key="7">
    <source>
        <dbReference type="EMBL" id="NUZ06308.1"/>
    </source>
</evidence>
<feature type="domain" description="JAB" evidence="6">
    <location>
        <begin position="12"/>
        <end position="127"/>
    </location>
</feature>
<keyword evidence="5" id="KW-0482">Metalloprotease</keyword>
<accession>A0A7Y6NN87</accession>
<organism evidence="7 8">
    <name type="scientific">Piscinibacter koreensis</name>
    <dbReference type="NCBI Taxonomy" id="2742824"/>
    <lineage>
        <taxon>Bacteria</taxon>
        <taxon>Pseudomonadati</taxon>
        <taxon>Pseudomonadota</taxon>
        <taxon>Betaproteobacteria</taxon>
        <taxon>Burkholderiales</taxon>
        <taxon>Sphaerotilaceae</taxon>
        <taxon>Piscinibacter</taxon>
    </lineage>
</organism>
<evidence type="ECO:0000313" key="8">
    <source>
        <dbReference type="Proteomes" id="UP000529637"/>
    </source>
</evidence>
<protein>
    <submittedName>
        <fullName evidence="7">Mov34/MPN/PAD-1 family protein</fullName>
    </submittedName>
</protein>
<dbReference type="GO" id="GO:0046872">
    <property type="term" value="F:metal ion binding"/>
    <property type="evidence" value="ECO:0007669"/>
    <property type="project" value="UniProtKB-KW"/>
</dbReference>
<evidence type="ECO:0000256" key="1">
    <source>
        <dbReference type="ARBA" id="ARBA00022670"/>
    </source>
</evidence>
<dbReference type="Proteomes" id="UP000529637">
    <property type="component" value="Unassembled WGS sequence"/>
</dbReference>
<proteinExistence type="predicted"/>
<dbReference type="GO" id="GO:0008237">
    <property type="term" value="F:metallopeptidase activity"/>
    <property type="evidence" value="ECO:0007669"/>
    <property type="project" value="UniProtKB-KW"/>
</dbReference>
<dbReference type="Pfam" id="PF14464">
    <property type="entry name" value="Prok-JAB"/>
    <property type="match status" value="1"/>
</dbReference>
<name>A0A7Y6NN87_9BURK</name>
<evidence type="ECO:0000259" key="6">
    <source>
        <dbReference type="Pfam" id="PF14464"/>
    </source>
</evidence>
<keyword evidence="1" id="KW-0645">Protease</keyword>
<keyword evidence="4" id="KW-0862">Zinc</keyword>
<dbReference type="AlphaFoldDB" id="A0A7Y6NN87"/>
<evidence type="ECO:0000256" key="4">
    <source>
        <dbReference type="ARBA" id="ARBA00022833"/>
    </source>
</evidence>
<dbReference type="InterPro" id="IPR028090">
    <property type="entry name" value="JAB_dom_prok"/>
</dbReference>
<gene>
    <name evidence="7" type="ORF">HQN59_11110</name>
</gene>
<keyword evidence="2" id="KW-0479">Metal-binding</keyword>
<sequence>MPGAAWRLRFGAEVLRELGRHAQRGLLSRESVGQLYAKDLTGKTVVVAKATRLKPSWASWSRVRFDVQQAMREREQLFRDGWHCLGFWHTHPELDPMPSPEDRALAAEHARAALTLTNGMVFVIVGTRPLPSGLRVWCHTGSDLITMTVETPNVAYVSTPLAAQSPRHE</sequence>
<dbReference type="SUPFAM" id="SSF102712">
    <property type="entry name" value="JAB1/MPN domain"/>
    <property type="match status" value="1"/>
</dbReference>
<reference evidence="7 8" key="1">
    <citation type="submission" date="2020-06" db="EMBL/GenBank/DDBJ databases">
        <title>Schlegella sp. ID0723 isolated from air conditioner.</title>
        <authorList>
            <person name="Kim D.Y."/>
            <person name="Kim D.-U."/>
        </authorList>
    </citation>
    <scope>NUCLEOTIDE SEQUENCE [LARGE SCALE GENOMIC DNA]</scope>
    <source>
        <strain evidence="7 8">ID0723</strain>
    </source>
</reference>
<evidence type="ECO:0000256" key="5">
    <source>
        <dbReference type="ARBA" id="ARBA00023049"/>
    </source>
</evidence>
<comment type="caution">
    <text evidence="7">The sequence shown here is derived from an EMBL/GenBank/DDBJ whole genome shotgun (WGS) entry which is preliminary data.</text>
</comment>
<evidence type="ECO:0000256" key="3">
    <source>
        <dbReference type="ARBA" id="ARBA00022801"/>
    </source>
</evidence>
<dbReference type="Gene3D" id="3.40.140.10">
    <property type="entry name" value="Cytidine Deaminase, domain 2"/>
    <property type="match status" value="1"/>
</dbReference>
<keyword evidence="3" id="KW-0378">Hydrolase</keyword>
<evidence type="ECO:0000256" key="2">
    <source>
        <dbReference type="ARBA" id="ARBA00022723"/>
    </source>
</evidence>
<dbReference type="RefSeq" id="WP_176069233.1">
    <property type="nucleotide sequence ID" value="NZ_JABWMJ010000004.1"/>
</dbReference>
<dbReference type="EMBL" id="JABWMJ010000004">
    <property type="protein sequence ID" value="NUZ06308.1"/>
    <property type="molecule type" value="Genomic_DNA"/>
</dbReference>
<keyword evidence="8" id="KW-1185">Reference proteome</keyword>